<dbReference type="PROSITE" id="PS50293">
    <property type="entry name" value="TPR_REGION"/>
    <property type="match status" value="2"/>
</dbReference>
<feature type="transmembrane region" description="Helical" evidence="7">
    <location>
        <begin position="300"/>
        <end position="316"/>
    </location>
</feature>
<keyword evidence="4 7" id="KW-0472">Membrane</keyword>
<feature type="compositionally biased region" description="Low complexity" evidence="6">
    <location>
        <begin position="200"/>
        <end position="212"/>
    </location>
</feature>
<feature type="transmembrane region" description="Helical" evidence="7">
    <location>
        <begin position="406"/>
        <end position="425"/>
    </location>
</feature>
<name>A0A1J5E0F5_9BACT</name>
<feature type="transmembrane region" description="Helical" evidence="7">
    <location>
        <begin position="65"/>
        <end position="94"/>
    </location>
</feature>
<organism evidence="9 10">
    <name type="scientific">Candidatus Desantisbacteria bacterium CG2_30_40_21</name>
    <dbReference type="NCBI Taxonomy" id="1817895"/>
    <lineage>
        <taxon>Bacteria</taxon>
        <taxon>Candidatus Desantisiibacteriota</taxon>
    </lineage>
</organism>
<accession>A0A1J5E0F5</accession>
<dbReference type="STRING" id="1817895.AUJ95_02650"/>
<feature type="transmembrane region" description="Helical" evidence="7">
    <location>
        <begin position="5"/>
        <end position="23"/>
    </location>
</feature>
<gene>
    <name evidence="9" type="ORF">AUJ95_02650</name>
</gene>
<feature type="repeat" description="TPR" evidence="5">
    <location>
        <begin position="523"/>
        <end position="556"/>
    </location>
</feature>
<feature type="transmembrane region" description="Helical" evidence="7">
    <location>
        <begin position="100"/>
        <end position="117"/>
    </location>
</feature>
<evidence type="ECO:0000256" key="2">
    <source>
        <dbReference type="ARBA" id="ARBA00022692"/>
    </source>
</evidence>
<dbReference type="InterPro" id="IPR007016">
    <property type="entry name" value="O-antigen_ligase-rel_domated"/>
</dbReference>
<dbReference type="AlphaFoldDB" id="A0A1J5E0F5"/>
<evidence type="ECO:0000256" key="7">
    <source>
        <dbReference type="SAM" id="Phobius"/>
    </source>
</evidence>
<dbReference type="PANTHER" id="PTHR37422:SF13">
    <property type="entry name" value="LIPOPOLYSACCHARIDE BIOSYNTHESIS PROTEIN PA4999-RELATED"/>
    <property type="match status" value="1"/>
</dbReference>
<dbReference type="Pfam" id="PF04932">
    <property type="entry name" value="Wzy_C"/>
    <property type="match status" value="1"/>
</dbReference>
<feature type="transmembrane region" description="Helical" evidence="7">
    <location>
        <begin position="244"/>
        <end position="266"/>
    </location>
</feature>
<protein>
    <recommendedName>
        <fullName evidence="8">O-antigen ligase-related domain-containing protein</fullName>
    </recommendedName>
</protein>
<feature type="transmembrane region" description="Helical" evidence="7">
    <location>
        <begin position="272"/>
        <end position="288"/>
    </location>
</feature>
<proteinExistence type="predicted"/>
<keyword evidence="3 7" id="KW-1133">Transmembrane helix</keyword>
<feature type="transmembrane region" description="Helical" evidence="7">
    <location>
        <begin position="457"/>
        <end position="480"/>
    </location>
</feature>
<dbReference type="Pfam" id="PF00515">
    <property type="entry name" value="TPR_1"/>
    <property type="match status" value="1"/>
</dbReference>
<dbReference type="Gene3D" id="1.25.40.10">
    <property type="entry name" value="Tetratricopeptide repeat domain"/>
    <property type="match status" value="2"/>
</dbReference>
<sequence length="775" mass="89110">MCDKIIRFLLLCVIFCIPIWFDLRLYATFDLAKLTLLYLFVIPMLGCWAIKWLSSKKCCLVRTPLDIPILAFWGINIVCTIISLSPCISLFGFYKRYEGLFAITGYVCLYYLVVNFADRTFVRKMIKTAIVVAVFESIYGIFQHFGLDPFSWSFSARARVFATFGSPPFLSTYLIMVFFFALAMYFKKNELISVTKTHPSSKSASGATSAKGISRKQRKKQGKNEQLPEMLPQLKDTVTRFFPLVLRVLRPWYYGAAILLILIGFFYTNTRATTLGIIFGLVLFVIMADRQRILEEKSRLYILIACLIPFIAYFMINPDTSVLKRFINITDSPQIQVETSIPGVAKEPQEVDISSFGSGRIGLWKSTIGVIKKHPVLGIGLDTLQLANIGTDKAHNDFLDVAVTRGLIGLLIYLWLLVTIALVFLKTCRRLTGDVQILFVCLGACELGYLIQNQFNFGLICIMSLFWLSMGMMMVIGGLVIRPEISGEDKPRIPLAPIRWLLYSVSFIGIITVMFLATIQYRADIWYRKGFDFVEKQRYVEAIPYLEKAVELFPYETCYWKVLNSIYVERANNDVQNRQVWVKKVLDGSHLLLRFIHKDEGSYFNLGMVYSLMGEEKKAEESYKKTIALSKGHTNAYNNLGTLYANQKRWQEAIKMFEKTLEYDPKHPSALANLKRVYAISGKQERVFEADEKYGKGTEKYLKQAESYYKKGMIDETIKAFQEILKRDPENMDIHKNLGSIYYQKGMKNEARKEFERVLELKPDDEYVKGLLKMM</sequence>
<dbReference type="PROSITE" id="PS50005">
    <property type="entry name" value="TPR"/>
    <property type="match status" value="5"/>
</dbReference>
<feature type="transmembrane region" description="Helical" evidence="7">
    <location>
        <begin position="129"/>
        <end position="147"/>
    </location>
</feature>
<feature type="transmembrane region" description="Helical" evidence="7">
    <location>
        <begin position="167"/>
        <end position="186"/>
    </location>
</feature>
<feature type="domain" description="O-antigen ligase-related" evidence="8">
    <location>
        <begin position="256"/>
        <end position="414"/>
    </location>
</feature>
<dbReference type="InterPro" id="IPR011990">
    <property type="entry name" value="TPR-like_helical_dom_sf"/>
</dbReference>
<dbReference type="Pfam" id="PF13181">
    <property type="entry name" value="TPR_8"/>
    <property type="match status" value="2"/>
</dbReference>
<evidence type="ECO:0000313" key="10">
    <source>
        <dbReference type="Proteomes" id="UP000183085"/>
    </source>
</evidence>
<dbReference type="SMART" id="SM00028">
    <property type="entry name" value="TPR"/>
    <property type="match status" value="5"/>
</dbReference>
<dbReference type="SUPFAM" id="SSF48452">
    <property type="entry name" value="TPR-like"/>
    <property type="match status" value="1"/>
</dbReference>
<dbReference type="Pfam" id="PF14559">
    <property type="entry name" value="TPR_19"/>
    <property type="match status" value="1"/>
</dbReference>
<feature type="repeat" description="TPR" evidence="5">
    <location>
        <begin position="634"/>
        <end position="667"/>
    </location>
</feature>
<feature type="region of interest" description="Disordered" evidence="6">
    <location>
        <begin position="198"/>
        <end position="226"/>
    </location>
</feature>
<dbReference type="GO" id="GO:0016020">
    <property type="term" value="C:membrane"/>
    <property type="evidence" value="ECO:0007669"/>
    <property type="project" value="UniProtKB-SubCell"/>
</dbReference>
<evidence type="ECO:0000313" key="9">
    <source>
        <dbReference type="EMBL" id="OIP41876.1"/>
    </source>
</evidence>
<keyword evidence="2 7" id="KW-0812">Transmembrane</keyword>
<dbReference type="EMBL" id="MNYI01000068">
    <property type="protein sequence ID" value="OIP41876.1"/>
    <property type="molecule type" value="Genomic_DNA"/>
</dbReference>
<dbReference type="InterPro" id="IPR051533">
    <property type="entry name" value="WaaL-like"/>
</dbReference>
<reference evidence="9 10" key="1">
    <citation type="journal article" date="2016" name="Environ. Microbiol.">
        <title>Genomic resolution of a cold subsurface aquifer community provides metabolic insights for novel microbes adapted to high CO concentrations.</title>
        <authorList>
            <person name="Probst A.J."/>
            <person name="Castelle C.J."/>
            <person name="Singh A."/>
            <person name="Brown C.T."/>
            <person name="Anantharaman K."/>
            <person name="Sharon I."/>
            <person name="Hug L.A."/>
            <person name="Burstein D."/>
            <person name="Emerson J.B."/>
            <person name="Thomas B.C."/>
            <person name="Banfield J.F."/>
        </authorList>
    </citation>
    <scope>NUCLEOTIDE SEQUENCE [LARGE SCALE GENOMIC DNA]</scope>
    <source>
        <strain evidence="9">CG2_30_40_21</strain>
    </source>
</reference>
<dbReference type="PANTHER" id="PTHR37422">
    <property type="entry name" value="TEICHURONIC ACID BIOSYNTHESIS PROTEIN TUAE"/>
    <property type="match status" value="1"/>
</dbReference>
<feature type="repeat" description="TPR" evidence="5">
    <location>
        <begin position="600"/>
        <end position="633"/>
    </location>
</feature>
<feature type="repeat" description="TPR" evidence="5">
    <location>
        <begin position="698"/>
        <end position="731"/>
    </location>
</feature>
<keyword evidence="5" id="KW-0802">TPR repeat</keyword>
<evidence type="ECO:0000256" key="4">
    <source>
        <dbReference type="ARBA" id="ARBA00023136"/>
    </source>
</evidence>
<feature type="repeat" description="TPR" evidence="5">
    <location>
        <begin position="732"/>
        <end position="765"/>
    </location>
</feature>
<evidence type="ECO:0000256" key="3">
    <source>
        <dbReference type="ARBA" id="ARBA00022989"/>
    </source>
</evidence>
<evidence type="ECO:0000259" key="8">
    <source>
        <dbReference type="Pfam" id="PF04932"/>
    </source>
</evidence>
<feature type="transmembrane region" description="Helical" evidence="7">
    <location>
        <begin position="500"/>
        <end position="519"/>
    </location>
</feature>
<feature type="transmembrane region" description="Helical" evidence="7">
    <location>
        <begin position="35"/>
        <end position="53"/>
    </location>
</feature>
<evidence type="ECO:0000256" key="1">
    <source>
        <dbReference type="ARBA" id="ARBA00004141"/>
    </source>
</evidence>
<dbReference type="Proteomes" id="UP000183085">
    <property type="component" value="Unassembled WGS sequence"/>
</dbReference>
<evidence type="ECO:0000256" key="6">
    <source>
        <dbReference type="SAM" id="MobiDB-lite"/>
    </source>
</evidence>
<dbReference type="InterPro" id="IPR019734">
    <property type="entry name" value="TPR_rpt"/>
</dbReference>
<comment type="caution">
    <text evidence="9">The sequence shown here is derived from an EMBL/GenBank/DDBJ whole genome shotgun (WGS) entry which is preliminary data.</text>
</comment>
<comment type="subcellular location">
    <subcellularLocation>
        <location evidence="1">Membrane</location>
        <topology evidence="1">Multi-pass membrane protein</topology>
    </subcellularLocation>
</comment>
<evidence type="ECO:0000256" key="5">
    <source>
        <dbReference type="PROSITE-ProRule" id="PRU00339"/>
    </source>
</evidence>